<name>U5BRP0_9BACT</name>
<protein>
    <submittedName>
        <fullName evidence="1">Uncharacterized protein</fullName>
    </submittedName>
</protein>
<sequence>MKIRLFRDNPSLWWGFQDLSGPFSDFENSHANAIKKLSLLHIKM</sequence>
<dbReference type="Proteomes" id="UP000016843">
    <property type="component" value="Unassembled WGS sequence"/>
</dbReference>
<gene>
    <name evidence="1" type="ORF">P872_14295</name>
</gene>
<reference evidence="1 2" key="1">
    <citation type="journal article" date="2013" name="Genome Announc.">
        <title>Draft Genome Sequence of the Psychrophilic and Alkaliphilic Rhodonellum psychrophilum Strain GCM71T.</title>
        <authorList>
            <person name="Hauptmann A.L."/>
            <person name="Glaring M.A."/>
            <person name="Hallin P.F."/>
            <person name="Prieme A."/>
            <person name="Stougaard P."/>
        </authorList>
    </citation>
    <scope>NUCLEOTIDE SEQUENCE [LARGE SCALE GENOMIC DNA]</scope>
    <source>
        <strain evidence="1 2">GCM71</strain>
    </source>
</reference>
<dbReference type="AlphaFoldDB" id="U5BRP0"/>
<proteinExistence type="predicted"/>
<keyword evidence="2" id="KW-1185">Reference proteome</keyword>
<accession>U5BRP0</accession>
<comment type="caution">
    <text evidence="1">The sequence shown here is derived from an EMBL/GenBank/DDBJ whole genome shotgun (WGS) entry which is preliminary data.</text>
</comment>
<evidence type="ECO:0000313" key="2">
    <source>
        <dbReference type="Proteomes" id="UP000016843"/>
    </source>
</evidence>
<evidence type="ECO:0000313" key="1">
    <source>
        <dbReference type="EMBL" id="ERM80189.1"/>
    </source>
</evidence>
<dbReference type="EMBL" id="AWXR01000138">
    <property type="protein sequence ID" value="ERM80189.1"/>
    <property type="molecule type" value="Genomic_DNA"/>
</dbReference>
<organism evidence="1 2">
    <name type="scientific">Rhodonellum psychrophilum GCM71 = DSM 17998</name>
    <dbReference type="NCBI Taxonomy" id="1123057"/>
    <lineage>
        <taxon>Bacteria</taxon>
        <taxon>Pseudomonadati</taxon>
        <taxon>Bacteroidota</taxon>
        <taxon>Cytophagia</taxon>
        <taxon>Cytophagales</taxon>
        <taxon>Cytophagaceae</taxon>
        <taxon>Rhodonellum</taxon>
    </lineage>
</organism>